<feature type="region of interest" description="Disordered" evidence="2">
    <location>
        <begin position="631"/>
        <end position="659"/>
    </location>
</feature>
<dbReference type="AlphaFoldDB" id="A0A0B7FIB6"/>
<organism evidence="3 4">
    <name type="scientific">Thanatephorus cucumeris (strain AG1-IB / isolate 7/3/14)</name>
    <name type="common">Lettuce bottom rot fungus</name>
    <name type="synonym">Rhizoctonia solani</name>
    <dbReference type="NCBI Taxonomy" id="1108050"/>
    <lineage>
        <taxon>Eukaryota</taxon>
        <taxon>Fungi</taxon>
        <taxon>Dikarya</taxon>
        <taxon>Basidiomycota</taxon>
        <taxon>Agaricomycotina</taxon>
        <taxon>Agaricomycetes</taxon>
        <taxon>Cantharellales</taxon>
        <taxon>Ceratobasidiaceae</taxon>
        <taxon>Rhizoctonia</taxon>
        <taxon>Rhizoctonia solani AG-1</taxon>
    </lineage>
</organism>
<feature type="compositionally biased region" description="Polar residues" evidence="2">
    <location>
        <begin position="334"/>
        <end position="349"/>
    </location>
</feature>
<feature type="coiled-coil region" evidence="1">
    <location>
        <begin position="165"/>
        <end position="192"/>
    </location>
</feature>
<keyword evidence="4" id="KW-1185">Reference proteome</keyword>
<feature type="region of interest" description="Disordered" evidence="2">
    <location>
        <begin position="539"/>
        <end position="617"/>
    </location>
</feature>
<evidence type="ECO:0000313" key="3">
    <source>
        <dbReference type="EMBL" id="CEL57395.1"/>
    </source>
</evidence>
<feature type="coiled-coil region" evidence="1">
    <location>
        <begin position="254"/>
        <end position="288"/>
    </location>
</feature>
<gene>
    <name evidence="3" type="ORF">RSOLAG1IB_02134</name>
</gene>
<evidence type="ECO:0000313" key="4">
    <source>
        <dbReference type="Proteomes" id="UP000059188"/>
    </source>
</evidence>
<feature type="region of interest" description="Disordered" evidence="2">
    <location>
        <begin position="47"/>
        <end position="88"/>
    </location>
</feature>
<reference evidence="3 4" key="1">
    <citation type="submission" date="2014-11" db="EMBL/GenBank/DDBJ databases">
        <authorList>
            <person name="Wibberg Daniel"/>
        </authorList>
    </citation>
    <scope>NUCLEOTIDE SEQUENCE [LARGE SCALE GENOMIC DNA]</scope>
    <source>
        <strain evidence="3">Rhizoctonia solani AG1-IB 7/3/14</strain>
    </source>
</reference>
<accession>A0A0B7FIB6</accession>
<name>A0A0B7FIB6_THACB</name>
<proteinExistence type="predicted"/>
<feature type="compositionally biased region" description="Low complexity" evidence="2">
    <location>
        <begin position="482"/>
        <end position="502"/>
    </location>
</feature>
<feature type="compositionally biased region" description="Low complexity" evidence="2">
    <location>
        <begin position="395"/>
        <end position="419"/>
    </location>
</feature>
<feature type="compositionally biased region" description="Low complexity" evidence="2">
    <location>
        <begin position="355"/>
        <end position="375"/>
    </location>
</feature>
<evidence type="ECO:0000256" key="2">
    <source>
        <dbReference type="SAM" id="MobiDB-lite"/>
    </source>
</evidence>
<evidence type="ECO:0000256" key="1">
    <source>
        <dbReference type="SAM" id="Coils"/>
    </source>
</evidence>
<dbReference type="OrthoDB" id="3210714at2759"/>
<feature type="compositionally biased region" description="Basic and acidic residues" evidence="2">
    <location>
        <begin position="62"/>
        <end position="78"/>
    </location>
</feature>
<feature type="compositionally biased region" description="Basic and acidic residues" evidence="2">
    <location>
        <begin position="575"/>
        <end position="587"/>
    </location>
</feature>
<protein>
    <recommendedName>
        <fullName evidence="5">SAP domain-containing protein</fullName>
    </recommendedName>
</protein>
<evidence type="ECO:0008006" key="5">
    <source>
        <dbReference type="Google" id="ProtNLM"/>
    </source>
</evidence>
<sequence>MSFPTRVELENLKRAALQAKCKELGIKANSKSEHLIDMVLERYLSAAGPSKPSTSTSSKKRKADDEVKTRRVRTKVEPQEEVLSAHTSPRRAKAVEVVIRTPARVTRAKGKGKAKEMTPLEHEIEVAKEATTVAVPVTTARPLIATNTAATIIDAATDAPAQSQIDTNDTRIADLELQIRNARKAGDESTREVLALKAFQNAIQQAFGDSNSSDTLDSMGQLAKLRDIAPQLLAASYLDPDAINARVESIEKQAVDIGEQLKQDEVEIAELQERLRQLEERKTSVVELEGMVRHLQSQFNRIPESVFDNCRPEDSVTDSRYTIIRAPSVAPSAGPSNSQRPSSQLSVSEENPFPQNQNQNSGRASSIARSSRGSRPPLAQKEKEIEETGSRRSIRPSSQSPPRASSSSRARSPKPYSRPRSTEPPTPTRSKGKSRMIKTSLETVAEDERSLVADPFTPTRELRRSPPAAVRKSPSPLPSPSPSANRSNSTATAALPTSTTALPAPPAPTVLPASFFSDLPTYGAGPVPSLPFKLVASTAKPLSEPTTRAPAPSGRVGRTSTRPHTASARLPKRSGSKEKELKDKEPKSFFFSTGPTTTNGTTNNPSAPANGGHGFISPERFAATFSQRPTLIDLGRTPGGLAHKTTGRAPPGTPAATNTMYGTEVARDTRFADLPYDPNVSTGSHSWENGHPILTAGVPRNSANP</sequence>
<dbReference type="EMBL" id="LN679102">
    <property type="protein sequence ID" value="CEL57395.1"/>
    <property type="molecule type" value="Genomic_DNA"/>
</dbReference>
<feature type="compositionally biased region" description="Basic and acidic residues" evidence="2">
    <location>
        <begin position="380"/>
        <end position="390"/>
    </location>
</feature>
<dbReference type="Proteomes" id="UP000059188">
    <property type="component" value="Unassembled WGS sequence"/>
</dbReference>
<feature type="region of interest" description="Disordered" evidence="2">
    <location>
        <begin position="673"/>
        <end position="705"/>
    </location>
</feature>
<feature type="region of interest" description="Disordered" evidence="2">
    <location>
        <begin position="327"/>
        <end position="522"/>
    </location>
</feature>
<feature type="compositionally biased region" description="Low complexity" evidence="2">
    <location>
        <begin position="588"/>
        <end position="609"/>
    </location>
</feature>
<keyword evidence="1" id="KW-0175">Coiled coil</keyword>
<dbReference type="STRING" id="1108050.A0A0B7FIB6"/>